<dbReference type="AlphaFoldDB" id="A4CE08"/>
<dbReference type="EMBL" id="AAOH01000007">
    <property type="protein sequence ID" value="EAR27200.1"/>
    <property type="molecule type" value="Genomic_DNA"/>
</dbReference>
<feature type="region of interest" description="Disordered" evidence="1">
    <location>
        <begin position="19"/>
        <end position="48"/>
    </location>
</feature>
<evidence type="ECO:0000256" key="1">
    <source>
        <dbReference type="SAM" id="MobiDB-lite"/>
    </source>
</evidence>
<evidence type="ECO:0000313" key="2">
    <source>
        <dbReference type="EMBL" id="EAR27200.1"/>
    </source>
</evidence>
<dbReference type="RefSeq" id="WP_009839063.1">
    <property type="nucleotide sequence ID" value="NZ_AAOH01000007.1"/>
</dbReference>
<dbReference type="Proteomes" id="UP000006201">
    <property type="component" value="Unassembled WGS sequence"/>
</dbReference>
<sequence>MNSINPYQQPSTDFLAQNANQQATAATTATSDTNNNAQTTPAQTSQSSVYISERSKQLFEVNNQFFHNKKIAFDDIPQYINELHTKGLLSSDQYQHLSSKINAKNDTGNQPQGELARFVTNLADALSAESPEHVLLKPLQQTADLFASLEQGKQLDAKALKEAQLGFNQFFNTDEFKQLPTQAQQGLEKITQMLAVVAKTTQSPIDKTSAYKDIAKLF</sequence>
<protein>
    <submittedName>
        <fullName evidence="2">Uncharacterized protein</fullName>
    </submittedName>
</protein>
<keyword evidence="3" id="KW-1185">Reference proteome</keyword>
<dbReference type="STRING" id="87626.PTD2_06000"/>
<comment type="caution">
    <text evidence="2">The sequence shown here is derived from an EMBL/GenBank/DDBJ whole genome shotgun (WGS) entry which is preliminary data.</text>
</comment>
<reference evidence="2 3" key="1">
    <citation type="submission" date="2006-02" db="EMBL/GenBank/DDBJ databases">
        <authorList>
            <person name="Moran M.A."/>
            <person name="Kjelleberg S."/>
            <person name="Egan S."/>
            <person name="Saunders N."/>
            <person name="Thomas T."/>
            <person name="Ferriera S."/>
            <person name="Johnson J."/>
            <person name="Kravitz S."/>
            <person name="Halpern A."/>
            <person name="Remington K."/>
            <person name="Beeson K."/>
            <person name="Tran B."/>
            <person name="Rogers Y.-H."/>
            <person name="Friedman R."/>
            <person name="Venter J.C."/>
        </authorList>
    </citation>
    <scope>NUCLEOTIDE SEQUENCE [LARGE SCALE GENOMIC DNA]</scope>
    <source>
        <strain evidence="2 3">D2</strain>
    </source>
</reference>
<organism evidence="2 3">
    <name type="scientific">Pseudoalteromonas tunicata D2</name>
    <dbReference type="NCBI Taxonomy" id="87626"/>
    <lineage>
        <taxon>Bacteria</taxon>
        <taxon>Pseudomonadati</taxon>
        <taxon>Pseudomonadota</taxon>
        <taxon>Gammaproteobacteria</taxon>
        <taxon>Alteromonadales</taxon>
        <taxon>Pseudoalteromonadaceae</taxon>
        <taxon>Pseudoalteromonas</taxon>
    </lineage>
</organism>
<dbReference type="OrthoDB" id="6291332at2"/>
<name>A4CE08_9GAMM</name>
<accession>A4CE08</accession>
<gene>
    <name evidence="2" type="ORF">PTD2_06000</name>
</gene>
<proteinExistence type="predicted"/>
<dbReference type="HOGENOM" id="CLU_1266042_0_0_6"/>
<evidence type="ECO:0000313" key="3">
    <source>
        <dbReference type="Proteomes" id="UP000006201"/>
    </source>
</evidence>